<accession>A0A6D2KN48</accession>
<protein>
    <submittedName>
        <fullName evidence="2">Uncharacterized protein</fullName>
    </submittedName>
</protein>
<gene>
    <name evidence="2" type="ORF">MERR_LOCUS37687</name>
</gene>
<dbReference type="EMBL" id="CACVBM020001451">
    <property type="protein sequence ID" value="CAA7050452.1"/>
    <property type="molecule type" value="Genomic_DNA"/>
</dbReference>
<keyword evidence="3" id="KW-1185">Reference proteome</keyword>
<proteinExistence type="predicted"/>
<feature type="region of interest" description="Disordered" evidence="1">
    <location>
        <begin position="90"/>
        <end position="121"/>
    </location>
</feature>
<organism evidence="2 3">
    <name type="scientific">Microthlaspi erraticum</name>
    <dbReference type="NCBI Taxonomy" id="1685480"/>
    <lineage>
        <taxon>Eukaryota</taxon>
        <taxon>Viridiplantae</taxon>
        <taxon>Streptophyta</taxon>
        <taxon>Embryophyta</taxon>
        <taxon>Tracheophyta</taxon>
        <taxon>Spermatophyta</taxon>
        <taxon>Magnoliopsida</taxon>
        <taxon>eudicotyledons</taxon>
        <taxon>Gunneridae</taxon>
        <taxon>Pentapetalae</taxon>
        <taxon>rosids</taxon>
        <taxon>malvids</taxon>
        <taxon>Brassicales</taxon>
        <taxon>Brassicaceae</taxon>
        <taxon>Coluteocarpeae</taxon>
        <taxon>Microthlaspi</taxon>
    </lineage>
</organism>
<evidence type="ECO:0000313" key="2">
    <source>
        <dbReference type="EMBL" id="CAA7050452.1"/>
    </source>
</evidence>
<sequence>MDFIGAFLKEKEETERRKKLEQKLWRSYLQAQKEEEKNTISTHLWNRRRGSPDLLSYSVLQTMFKGNHGREDRCRESCVSAVHIKEFEFGQIGNQTKDEERGRSDKRGKKRADQSQKKEEALTGLVVIKGHFKKQPVERSEDNS</sequence>
<comment type="caution">
    <text evidence="2">The sequence shown here is derived from an EMBL/GenBank/DDBJ whole genome shotgun (WGS) entry which is preliminary data.</text>
</comment>
<dbReference type="AlphaFoldDB" id="A0A6D2KN48"/>
<reference evidence="2" key="1">
    <citation type="submission" date="2020-01" db="EMBL/GenBank/DDBJ databases">
        <authorList>
            <person name="Mishra B."/>
        </authorList>
    </citation>
    <scope>NUCLEOTIDE SEQUENCE [LARGE SCALE GENOMIC DNA]</scope>
</reference>
<evidence type="ECO:0000256" key="1">
    <source>
        <dbReference type="SAM" id="MobiDB-lite"/>
    </source>
</evidence>
<dbReference type="Proteomes" id="UP000467841">
    <property type="component" value="Unassembled WGS sequence"/>
</dbReference>
<feature type="compositionally biased region" description="Basic and acidic residues" evidence="1">
    <location>
        <begin position="96"/>
        <end position="121"/>
    </location>
</feature>
<evidence type="ECO:0000313" key="3">
    <source>
        <dbReference type="Proteomes" id="UP000467841"/>
    </source>
</evidence>
<name>A0A6D2KN48_9BRAS</name>